<dbReference type="Pfam" id="PF13191">
    <property type="entry name" value="AAA_16"/>
    <property type="match status" value="1"/>
</dbReference>
<comment type="caution">
    <text evidence="4">The sequence shown here is derived from an EMBL/GenBank/DDBJ whole genome shotgun (WGS) entry which is preliminary data.</text>
</comment>
<gene>
    <name evidence="4" type="ORF">R7226_21830</name>
</gene>
<evidence type="ECO:0000259" key="3">
    <source>
        <dbReference type="Pfam" id="PF13191"/>
    </source>
</evidence>
<feature type="domain" description="Orc1-like AAA ATPase" evidence="3">
    <location>
        <begin position="11"/>
        <end position="187"/>
    </location>
</feature>
<evidence type="ECO:0000256" key="2">
    <source>
        <dbReference type="ARBA" id="ARBA00022840"/>
    </source>
</evidence>
<sequence length="227" mass="23003">MVPVPAESDRELFGREQELAVVAELVADACAGDGGLGWLRGEGGIGKTALTRAAAALARERGMTVLAAGADELERHRPFGVLVDALEVGASEDPRRAAVARLLGDGAEPALSGSGGGLRGGGEGGASLRGGGELAFGIGEALLVLLEELCTSAPVLLVLDDLQWADVQSLELLGRLAGRISPLPLAVLCGARVAPRREAVERAVALTAERGARLLALAPLDAAAARA</sequence>
<reference evidence="5" key="1">
    <citation type="submission" date="2023-07" db="EMBL/GenBank/DDBJ databases">
        <title>Conexibacter stalactiti sp. nov., isolated from stalactites in a lava cave and emended description of the genus Conexibacter.</title>
        <authorList>
            <person name="Lee S.D."/>
        </authorList>
    </citation>
    <scope>NUCLEOTIDE SEQUENCE [LARGE SCALE GENOMIC DNA]</scope>
    <source>
        <strain evidence="5">KCTC 39840</strain>
    </source>
</reference>
<dbReference type="PANTHER" id="PTHR16305">
    <property type="entry name" value="TESTICULAR SOLUBLE ADENYLYL CYCLASE"/>
    <property type="match status" value="1"/>
</dbReference>
<evidence type="ECO:0000313" key="5">
    <source>
        <dbReference type="Proteomes" id="UP001284601"/>
    </source>
</evidence>
<dbReference type="PANTHER" id="PTHR16305:SF35">
    <property type="entry name" value="TRANSCRIPTIONAL ACTIVATOR DOMAIN"/>
    <property type="match status" value="1"/>
</dbReference>
<dbReference type="InterPro" id="IPR027417">
    <property type="entry name" value="P-loop_NTPase"/>
</dbReference>
<dbReference type="Proteomes" id="UP001284601">
    <property type="component" value="Unassembled WGS sequence"/>
</dbReference>
<dbReference type="RefSeq" id="WP_318599438.1">
    <property type="nucleotide sequence ID" value="NZ_JAWSTH010000071.1"/>
</dbReference>
<keyword evidence="2 4" id="KW-0067">ATP-binding</keyword>
<evidence type="ECO:0000256" key="1">
    <source>
        <dbReference type="ARBA" id="ARBA00022741"/>
    </source>
</evidence>
<feature type="non-terminal residue" evidence="4">
    <location>
        <position position="227"/>
    </location>
</feature>
<keyword evidence="1" id="KW-0547">Nucleotide-binding</keyword>
<keyword evidence="5" id="KW-1185">Reference proteome</keyword>
<evidence type="ECO:0000313" key="4">
    <source>
        <dbReference type="EMBL" id="MDW5597003.1"/>
    </source>
</evidence>
<name>A0ABU4HUL0_9ACTN</name>
<dbReference type="GO" id="GO:0005524">
    <property type="term" value="F:ATP binding"/>
    <property type="evidence" value="ECO:0007669"/>
    <property type="project" value="UniProtKB-KW"/>
</dbReference>
<dbReference type="Gene3D" id="3.40.50.300">
    <property type="entry name" value="P-loop containing nucleotide triphosphate hydrolases"/>
    <property type="match status" value="1"/>
</dbReference>
<protein>
    <submittedName>
        <fullName evidence="4">ATP-binding protein</fullName>
    </submittedName>
</protein>
<dbReference type="SUPFAM" id="SSF52540">
    <property type="entry name" value="P-loop containing nucleoside triphosphate hydrolases"/>
    <property type="match status" value="1"/>
</dbReference>
<dbReference type="InterPro" id="IPR041664">
    <property type="entry name" value="AAA_16"/>
</dbReference>
<accession>A0ABU4HUL0</accession>
<organism evidence="4 5">
    <name type="scientific">Conexibacter stalactiti</name>
    <dbReference type="NCBI Taxonomy" id="1940611"/>
    <lineage>
        <taxon>Bacteria</taxon>
        <taxon>Bacillati</taxon>
        <taxon>Actinomycetota</taxon>
        <taxon>Thermoleophilia</taxon>
        <taxon>Solirubrobacterales</taxon>
        <taxon>Conexibacteraceae</taxon>
        <taxon>Conexibacter</taxon>
    </lineage>
</organism>
<proteinExistence type="predicted"/>
<dbReference type="EMBL" id="JAWSTH010000071">
    <property type="protein sequence ID" value="MDW5597003.1"/>
    <property type="molecule type" value="Genomic_DNA"/>
</dbReference>